<comment type="caution">
    <text evidence="15">The sequence shown here is derived from an EMBL/GenBank/DDBJ whole genome shotgun (WGS) entry which is preliminary data.</text>
</comment>
<dbReference type="Pfam" id="PF08376">
    <property type="entry name" value="NIT"/>
    <property type="match status" value="1"/>
</dbReference>
<dbReference type="Proteomes" id="UP000749559">
    <property type="component" value="Unassembled WGS sequence"/>
</dbReference>
<dbReference type="GO" id="GO:0005886">
    <property type="term" value="C:plasma membrane"/>
    <property type="evidence" value="ECO:0007669"/>
    <property type="project" value="TreeGrafter"/>
</dbReference>
<dbReference type="Pfam" id="PF00211">
    <property type="entry name" value="Guanylate_cyc"/>
    <property type="match status" value="1"/>
</dbReference>
<dbReference type="EC" id="4.6.1.2" evidence="2"/>
<evidence type="ECO:0000259" key="14">
    <source>
        <dbReference type="PROSITE" id="PS50125"/>
    </source>
</evidence>
<keyword evidence="10" id="KW-0325">Glycoprotein</keyword>
<keyword evidence="16" id="KW-1185">Reference proteome</keyword>
<dbReference type="OrthoDB" id="6127067at2759"/>
<dbReference type="InterPro" id="IPR018297">
    <property type="entry name" value="A/G_cyclase_CS"/>
</dbReference>
<keyword evidence="9" id="KW-0675">Receptor</keyword>
<comment type="similarity">
    <text evidence="13">Belongs to the adenylyl cyclase class-4/guanylyl cyclase family.</text>
</comment>
<proteinExistence type="inferred from homology"/>
<comment type="subcellular location">
    <subcellularLocation>
        <location evidence="1">Membrane</location>
        <topology evidence="1">Single-pass type I membrane protein</topology>
    </subcellularLocation>
</comment>
<keyword evidence="6" id="KW-1133">Transmembrane helix</keyword>
<dbReference type="CDD" id="cd07302">
    <property type="entry name" value="CHD"/>
    <property type="match status" value="1"/>
</dbReference>
<dbReference type="PANTHER" id="PTHR11920:SF499">
    <property type="entry name" value="GUANYLATE CYCLASE DOMAIN-CONTAINING PROTEIN"/>
    <property type="match status" value="1"/>
</dbReference>
<dbReference type="InterPro" id="IPR011645">
    <property type="entry name" value="HNOB_dom_associated"/>
</dbReference>
<dbReference type="InterPro" id="IPR050401">
    <property type="entry name" value="Cyclic_nucleotide_synthase"/>
</dbReference>
<evidence type="ECO:0000256" key="8">
    <source>
        <dbReference type="ARBA" id="ARBA00023136"/>
    </source>
</evidence>
<dbReference type="InterPro" id="IPR001054">
    <property type="entry name" value="A/G_cyclase"/>
</dbReference>
<keyword evidence="4" id="KW-0732">Signal</keyword>
<dbReference type="PROSITE" id="PS50125">
    <property type="entry name" value="GUANYLATE_CYCLASE_2"/>
    <property type="match status" value="1"/>
</dbReference>
<name>A0A8J1XR51_OWEFU</name>
<evidence type="ECO:0000256" key="10">
    <source>
        <dbReference type="ARBA" id="ARBA00023180"/>
    </source>
</evidence>
<evidence type="ECO:0000256" key="3">
    <source>
        <dbReference type="ARBA" id="ARBA00022692"/>
    </source>
</evidence>
<dbReference type="AlphaFoldDB" id="A0A8J1XR51"/>
<evidence type="ECO:0000256" key="7">
    <source>
        <dbReference type="ARBA" id="ARBA00023134"/>
    </source>
</evidence>
<dbReference type="SUPFAM" id="SSF55073">
    <property type="entry name" value="Nucleotide cyclase"/>
    <property type="match status" value="1"/>
</dbReference>
<dbReference type="Pfam" id="PF07701">
    <property type="entry name" value="HNOBA"/>
    <property type="match status" value="1"/>
</dbReference>
<gene>
    <name evidence="15" type="ORF">OFUS_LOCUS6509</name>
</gene>
<evidence type="ECO:0000313" key="16">
    <source>
        <dbReference type="Proteomes" id="UP000749559"/>
    </source>
</evidence>
<evidence type="ECO:0000256" key="12">
    <source>
        <dbReference type="ARBA" id="ARBA00023293"/>
    </source>
</evidence>
<evidence type="ECO:0000256" key="13">
    <source>
        <dbReference type="RuleBase" id="RU000405"/>
    </source>
</evidence>
<evidence type="ECO:0000313" key="15">
    <source>
        <dbReference type="EMBL" id="CAH1779732.1"/>
    </source>
</evidence>
<keyword evidence="7" id="KW-0342">GTP-binding</keyword>
<dbReference type="InterPro" id="IPR029787">
    <property type="entry name" value="Nucleotide_cyclase"/>
</dbReference>
<dbReference type="GO" id="GO:0007168">
    <property type="term" value="P:receptor guanylyl cyclase signaling pathway"/>
    <property type="evidence" value="ECO:0007669"/>
    <property type="project" value="TreeGrafter"/>
</dbReference>
<dbReference type="Gene3D" id="3.30.70.1230">
    <property type="entry name" value="Nucleotide cyclase"/>
    <property type="match status" value="1"/>
</dbReference>
<keyword evidence="11 13" id="KW-0456">Lyase</keyword>
<dbReference type="SMART" id="SM00044">
    <property type="entry name" value="CYCc"/>
    <property type="match status" value="1"/>
</dbReference>
<keyword evidence="12" id="KW-0141">cGMP biosynthesis</keyword>
<reference evidence="15" key="1">
    <citation type="submission" date="2022-03" db="EMBL/GenBank/DDBJ databases">
        <authorList>
            <person name="Martin C."/>
        </authorList>
    </citation>
    <scope>NUCLEOTIDE SEQUENCE</scope>
</reference>
<dbReference type="GO" id="GO:0005525">
    <property type="term" value="F:GTP binding"/>
    <property type="evidence" value="ECO:0007669"/>
    <property type="project" value="UniProtKB-KW"/>
</dbReference>
<organism evidence="15 16">
    <name type="scientific">Owenia fusiformis</name>
    <name type="common">Polychaete worm</name>
    <dbReference type="NCBI Taxonomy" id="6347"/>
    <lineage>
        <taxon>Eukaryota</taxon>
        <taxon>Metazoa</taxon>
        <taxon>Spiralia</taxon>
        <taxon>Lophotrochozoa</taxon>
        <taxon>Annelida</taxon>
        <taxon>Polychaeta</taxon>
        <taxon>Sedentaria</taxon>
        <taxon>Canalipalpata</taxon>
        <taxon>Sabellida</taxon>
        <taxon>Oweniida</taxon>
        <taxon>Oweniidae</taxon>
        <taxon>Owenia</taxon>
    </lineage>
</organism>
<dbReference type="GO" id="GO:0001653">
    <property type="term" value="F:peptide receptor activity"/>
    <property type="evidence" value="ECO:0007669"/>
    <property type="project" value="TreeGrafter"/>
</dbReference>
<evidence type="ECO:0000256" key="5">
    <source>
        <dbReference type="ARBA" id="ARBA00022741"/>
    </source>
</evidence>
<accession>A0A8J1XR51</accession>
<protein>
    <recommendedName>
        <fullName evidence="2">guanylate cyclase</fullName>
        <ecNumber evidence="2">4.6.1.2</ecNumber>
    </recommendedName>
</protein>
<keyword evidence="5" id="KW-0547">Nucleotide-binding</keyword>
<dbReference type="FunFam" id="3.30.70.1230:FF:000004">
    <property type="entry name" value="Guanylate cyclase"/>
    <property type="match status" value="1"/>
</dbReference>
<evidence type="ECO:0000256" key="4">
    <source>
        <dbReference type="ARBA" id="ARBA00022729"/>
    </source>
</evidence>
<evidence type="ECO:0000256" key="11">
    <source>
        <dbReference type="ARBA" id="ARBA00023239"/>
    </source>
</evidence>
<evidence type="ECO:0000256" key="2">
    <source>
        <dbReference type="ARBA" id="ARBA00012202"/>
    </source>
</evidence>
<dbReference type="PROSITE" id="PS00452">
    <property type="entry name" value="GUANYLATE_CYCLASE_1"/>
    <property type="match status" value="1"/>
</dbReference>
<dbReference type="GO" id="GO:0004383">
    <property type="term" value="F:guanylate cyclase activity"/>
    <property type="evidence" value="ECO:0007669"/>
    <property type="project" value="UniProtKB-EC"/>
</dbReference>
<dbReference type="Gene3D" id="6.10.250.780">
    <property type="match status" value="1"/>
</dbReference>
<keyword evidence="3" id="KW-0812">Transmembrane</keyword>
<dbReference type="GO" id="GO:0004016">
    <property type="term" value="F:adenylate cyclase activity"/>
    <property type="evidence" value="ECO:0007669"/>
    <property type="project" value="TreeGrafter"/>
</dbReference>
<feature type="domain" description="Guanylate cyclase" evidence="14">
    <location>
        <begin position="440"/>
        <end position="578"/>
    </location>
</feature>
<dbReference type="EMBL" id="CAIIXF020000003">
    <property type="protein sequence ID" value="CAH1779732.1"/>
    <property type="molecule type" value="Genomic_DNA"/>
</dbReference>
<evidence type="ECO:0000256" key="9">
    <source>
        <dbReference type="ARBA" id="ARBA00023170"/>
    </source>
</evidence>
<evidence type="ECO:0000256" key="6">
    <source>
        <dbReference type="ARBA" id="ARBA00022989"/>
    </source>
</evidence>
<dbReference type="PANTHER" id="PTHR11920">
    <property type="entry name" value="GUANYLYL CYCLASE"/>
    <property type="match status" value="1"/>
</dbReference>
<dbReference type="InterPro" id="IPR013587">
    <property type="entry name" value="Nitrate/nitrite_sensing"/>
</dbReference>
<dbReference type="GO" id="GO:0035556">
    <property type="term" value="P:intracellular signal transduction"/>
    <property type="evidence" value="ECO:0007669"/>
    <property type="project" value="InterPro"/>
</dbReference>
<evidence type="ECO:0000256" key="1">
    <source>
        <dbReference type="ARBA" id="ARBA00004479"/>
    </source>
</evidence>
<keyword evidence="8" id="KW-0472">Membrane</keyword>
<sequence length="746" mass="84138">MAKRTTTVAPENMTEMELDSSQFDRKYSSFSRSDSSNSSMVGNSTIKTGLCYVDPVSHKGKTIQMLAMLIMTFIPITGMVIYGVSFVANAIDAENQLHIIQRQVDSVKAIDDLVHALQLERAATVYYLATNGSDTWSLTKFYNETDQALLSTVDWLKDMAIVSIKEYSTKEDFHQYLQFHRSQLKVNHTFIYRDMSFYTEAIKSMVDFLIAFTQDDKHGIIWRQLVASKMIIEANEHIGKVLAAGIDYFIKGALPLEDYRFFVSNVALARDNIATFQKYSETATKLYEEIYLTTKLERSVETYMDLVVTNNITKECLPCAINFDLTITEYLNILKIIKEAVKKEIIELVITEMAKAKSDVAIGVITFCIMFTLSPVVVTMVHRLTSRLQDYEKNVSIKSRELKRAKKRSDELLYQLLPKTVAHQLKHNQSVIAEYFDDVTVFFSDIVGFTKLSAISNPMQVVNFLNALYSFFDHKIQKYDVYKVETIGDAYMVASGVPQRNGIYHAQEIALLALDLLEDTHTFQMPHISKEKSAFHSSKSLQLRIGLHTGPCAAGVVGSAMPRYCLFGDTVNTASLMESSGLPLKIHVSVDCKKTLEKIGGFLMEYRGVDIKGKGPIETYWLKGKIGNVNRGARVPIHTYNRTRKWDSPPQGYKVPEIESPTSGYKIPNMDIDSTPHGYTLPVVEVLDEYGTPSIRTSSFPYANSVVSHDSNSVVTSPVHRLKQRHPLTSTKDDESPCLSTSSNFF</sequence>